<evidence type="ECO:0000313" key="1">
    <source>
        <dbReference type="EMBL" id="GIX79802.1"/>
    </source>
</evidence>
<dbReference type="AlphaFoldDB" id="A0AAV4N509"/>
<dbReference type="EMBL" id="BPLR01020537">
    <property type="protein sequence ID" value="GIX79802.1"/>
    <property type="molecule type" value="Genomic_DNA"/>
</dbReference>
<organism evidence="1 2">
    <name type="scientific">Caerostris extrusa</name>
    <name type="common">Bark spider</name>
    <name type="synonym">Caerostris bankana</name>
    <dbReference type="NCBI Taxonomy" id="172846"/>
    <lineage>
        <taxon>Eukaryota</taxon>
        <taxon>Metazoa</taxon>
        <taxon>Ecdysozoa</taxon>
        <taxon>Arthropoda</taxon>
        <taxon>Chelicerata</taxon>
        <taxon>Arachnida</taxon>
        <taxon>Araneae</taxon>
        <taxon>Araneomorphae</taxon>
        <taxon>Entelegynae</taxon>
        <taxon>Araneoidea</taxon>
        <taxon>Araneidae</taxon>
        <taxon>Caerostris</taxon>
    </lineage>
</organism>
<gene>
    <name evidence="1" type="ORF">CEXT_77551</name>
</gene>
<comment type="caution">
    <text evidence="1">The sequence shown here is derived from an EMBL/GenBank/DDBJ whole genome shotgun (WGS) entry which is preliminary data.</text>
</comment>
<reference evidence="1 2" key="1">
    <citation type="submission" date="2021-06" db="EMBL/GenBank/DDBJ databases">
        <title>Caerostris extrusa draft genome.</title>
        <authorList>
            <person name="Kono N."/>
            <person name="Arakawa K."/>
        </authorList>
    </citation>
    <scope>NUCLEOTIDE SEQUENCE [LARGE SCALE GENOMIC DNA]</scope>
</reference>
<accession>A0AAV4N509</accession>
<evidence type="ECO:0000313" key="2">
    <source>
        <dbReference type="Proteomes" id="UP001054945"/>
    </source>
</evidence>
<dbReference type="Proteomes" id="UP001054945">
    <property type="component" value="Unassembled WGS sequence"/>
</dbReference>
<protein>
    <submittedName>
        <fullName evidence="1">Uncharacterized protein</fullName>
    </submittedName>
</protein>
<name>A0AAV4N509_CAEEX</name>
<proteinExistence type="predicted"/>
<sequence>MSSNNARGQPALIEVNVYQNVRLEFGIDLNAFVSKHHKFDASTHTTIQLNATGRSFVATKIVLRLENPEIPRRRRLNLDSPLCPRWRFLSSVAETAETIRNSNTNLETAFRNPSI</sequence>
<keyword evidence="2" id="KW-1185">Reference proteome</keyword>